<dbReference type="InterPro" id="IPR036291">
    <property type="entry name" value="NAD(P)-bd_dom_sf"/>
</dbReference>
<dbReference type="HOGENOM" id="CLU_035113_2_2_6"/>
<feature type="binding site" evidence="9 11">
    <location>
        <begin position="119"/>
        <end position="121"/>
    </location>
    <ligand>
        <name>substrate</name>
    </ligand>
</feature>
<comment type="subunit">
    <text evidence="9">Homodimer.</text>
</comment>
<evidence type="ECO:0000256" key="6">
    <source>
        <dbReference type="ARBA" id="ARBA00023244"/>
    </source>
</evidence>
<feature type="domain" description="Quinate/shikimate 5-dehydrogenase/glutamyl-tRNA reductase" evidence="16">
    <location>
        <begin position="178"/>
        <end position="311"/>
    </location>
</feature>
<feature type="active site" description="Nucleophile" evidence="9 10">
    <location>
        <position position="52"/>
    </location>
</feature>
<dbReference type="AlphaFoldDB" id="B8KRA7"/>
<name>B8KRA7_9GAMM</name>
<evidence type="ECO:0000313" key="18">
    <source>
        <dbReference type="EMBL" id="EED36616.1"/>
    </source>
</evidence>
<keyword evidence="6 9" id="KW-0627">Porphyrin biosynthesis</keyword>
<evidence type="ECO:0000256" key="3">
    <source>
        <dbReference type="ARBA" id="ARBA00012970"/>
    </source>
</evidence>
<dbReference type="Gene3D" id="3.40.50.720">
    <property type="entry name" value="NAD(P)-binding Rossmann-like Domain"/>
    <property type="match status" value="1"/>
</dbReference>
<evidence type="ECO:0000256" key="4">
    <source>
        <dbReference type="ARBA" id="ARBA00022857"/>
    </source>
</evidence>
<comment type="miscellaneous">
    <text evidence="9">During catalysis, the active site Cys acts as a nucleophile attacking the alpha-carbonyl group of tRNA-bound glutamate with the formation of a thioester intermediate between enzyme and glutamate, and the concomitant release of tRNA(Glu). The thioester intermediate is finally reduced by direct hydride transfer from NADPH, to form the product GSA.</text>
</comment>
<dbReference type="EC" id="1.2.1.70" evidence="3 9"/>
<feature type="binding site" evidence="9 11">
    <location>
        <begin position="51"/>
        <end position="54"/>
    </location>
    <ligand>
        <name>substrate</name>
    </ligand>
</feature>
<evidence type="ECO:0000256" key="7">
    <source>
        <dbReference type="ARBA" id="ARBA00047464"/>
    </source>
</evidence>
<comment type="similarity">
    <text evidence="2 9 14">Belongs to the glutamyl-tRNA reductase family.</text>
</comment>
<gene>
    <name evidence="9 18" type="primary">hemA</name>
    <name evidence="18" type="ORF">NOR51B_2568</name>
</gene>
<keyword evidence="4 9" id="KW-0521">NADP</keyword>
<keyword evidence="19" id="KW-1185">Reference proteome</keyword>
<comment type="catalytic activity">
    <reaction evidence="7 9 14">
        <text>(S)-4-amino-5-oxopentanoate + tRNA(Glu) + NADP(+) = L-glutamyl-tRNA(Glu) + NADPH + H(+)</text>
        <dbReference type="Rhea" id="RHEA:12344"/>
        <dbReference type="Rhea" id="RHEA-COMP:9663"/>
        <dbReference type="Rhea" id="RHEA-COMP:9680"/>
        <dbReference type="ChEBI" id="CHEBI:15378"/>
        <dbReference type="ChEBI" id="CHEBI:57501"/>
        <dbReference type="ChEBI" id="CHEBI:57783"/>
        <dbReference type="ChEBI" id="CHEBI:58349"/>
        <dbReference type="ChEBI" id="CHEBI:78442"/>
        <dbReference type="ChEBI" id="CHEBI:78520"/>
        <dbReference type="EC" id="1.2.1.70"/>
    </reaction>
</comment>
<dbReference type="CDD" id="cd05213">
    <property type="entry name" value="NAD_bind_Glutamyl_tRNA_reduct"/>
    <property type="match status" value="1"/>
</dbReference>
<dbReference type="FunFam" id="3.40.50.720:FF:000031">
    <property type="entry name" value="Glutamyl-tRNA reductase"/>
    <property type="match status" value="1"/>
</dbReference>
<evidence type="ECO:0000256" key="11">
    <source>
        <dbReference type="PIRSR" id="PIRSR000445-2"/>
    </source>
</evidence>
<proteinExistence type="inferred from homology"/>
<evidence type="ECO:0000259" key="16">
    <source>
        <dbReference type="Pfam" id="PF01488"/>
    </source>
</evidence>
<dbReference type="InterPro" id="IPR000343">
    <property type="entry name" value="4pyrrol_synth_GluRdtase"/>
</dbReference>
<dbReference type="PIRSF" id="PIRSF000445">
    <property type="entry name" value="4pyrrol_synth_GluRdtase"/>
    <property type="match status" value="1"/>
</dbReference>
<feature type="binding site" evidence="9 11">
    <location>
        <position position="114"/>
    </location>
    <ligand>
        <name>substrate</name>
    </ligand>
</feature>
<dbReference type="InterPro" id="IPR006151">
    <property type="entry name" value="Shikm_DH/Glu-tRNA_Rdtase"/>
</dbReference>
<dbReference type="EMBL" id="DS999411">
    <property type="protein sequence ID" value="EED36616.1"/>
    <property type="molecule type" value="Genomic_DNA"/>
</dbReference>
<comment type="pathway">
    <text evidence="1 9 14">Porphyrin-containing compound metabolism; protoporphyrin-IX biosynthesis; 5-aminolevulinate from L-glutamyl-tRNA(Glu): step 1/2.</text>
</comment>
<dbReference type="SUPFAM" id="SSF69742">
    <property type="entry name" value="Glutamyl tRNA-reductase catalytic, N-terminal domain"/>
    <property type="match status" value="1"/>
</dbReference>
<dbReference type="Pfam" id="PF05201">
    <property type="entry name" value="GlutR_N"/>
    <property type="match status" value="1"/>
</dbReference>
<evidence type="ECO:0000313" key="19">
    <source>
        <dbReference type="Proteomes" id="UP000004699"/>
    </source>
</evidence>
<evidence type="ECO:0000256" key="1">
    <source>
        <dbReference type="ARBA" id="ARBA00005059"/>
    </source>
</evidence>
<feature type="site" description="Important for activity" evidence="9 13">
    <location>
        <position position="104"/>
    </location>
</feature>
<dbReference type="Gene3D" id="3.30.460.30">
    <property type="entry name" value="Glutamyl-tRNA reductase, N-terminal domain"/>
    <property type="match status" value="1"/>
</dbReference>
<dbReference type="InterPro" id="IPR015895">
    <property type="entry name" value="4pyrrol_synth_GluRdtase_N"/>
</dbReference>
<reference evidence="19" key="1">
    <citation type="journal article" date="2013" name="BMC Microbiol.">
        <title>Taxonomy and evolution of bacteriochlorophyll a-containing members of the OM60/NOR5 clade of marine gammaproteobacteria: description of Luminiphilus syltensis gen. nov., sp. nov., reclassification of Haliea rubra as Pseudohaliea rubra gen. nov., comb. nov., and emendation of Chromatocurvus halotolerans.</title>
        <authorList>
            <person name="Spring S."/>
            <person name="Riedel T."/>
            <person name="Sproer C."/>
            <person name="Yan S."/>
            <person name="Harder J."/>
            <person name="Fuchs B.M."/>
        </authorList>
    </citation>
    <scope>NUCLEOTIDE SEQUENCE [LARGE SCALE GENOMIC DNA]</scope>
    <source>
        <strain evidence="19">NOR51-B</strain>
    </source>
</reference>
<keyword evidence="5 9" id="KW-0560">Oxidoreductase</keyword>
<evidence type="ECO:0000256" key="10">
    <source>
        <dbReference type="PIRSR" id="PIRSR000445-1"/>
    </source>
</evidence>
<dbReference type="STRING" id="565045.NOR51B_2568"/>
<evidence type="ECO:0000256" key="13">
    <source>
        <dbReference type="PIRSR" id="PIRSR000445-4"/>
    </source>
</evidence>
<feature type="binding site" evidence="9 11">
    <location>
        <position position="125"/>
    </location>
    <ligand>
        <name>substrate</name>
    </ligand>
</feature>
<dbReference type="GO" id="GO:0008883">
    <property type="term" value="F:glutamyl-tRNA reductase activity"/>
    <property type="evidence" value="ECO:0007669"/>
    <property type="project" value="UniProtKB-UniRule"/>
</dbReference>
<evidence type="ECO:0000256" key="5">
    <source>
        <dbReference type="ARBA" id="ARBA00023002"/>
    </source>
</evidence>
<comment type="function">
    <text evidence="9">Catalyzes the NADPH-dependent reduction of glutamyl-tRNA(Glu) to glutamate 1-semialdehyde (GSA).</text>
</comment>
<dbReference type="HAMAP" id="MF_00087">
    <property type="entry name" value="Glu_tRNA_reductase"/>
    <property type="match status" value="1"/>
</dbReference>
<dbReference type="GO" id="GO:0019353">
    <property type="term" value="P:protoporphyrinogen IX biosynthetic process from glutamate"/>
    <property type="evidence" value="ECO:0007669"/>
    <property type="project" value="TreeGrafter"/>
</dbReference>
<evidence type="ECO:0000259" key="17">
    <source>
        <dbReference type="Pfam" id="PF05201"/>
    </source>
</evidence>
<dbReference type="Pfam" id="PF00745">
    <property type="entry name" value="GlutR_dimer"/>
    <property type="match status" value="1"/>
</dbReference>
<evidence type="ECO:0000256" key="14">
    <source>
        <dbReference type="RuleBase" id="RU000584"/>
    </source>
</evidence>
<dbReference type="eggNOG" id="COG0373">
    <property type="taxonomic scope" value="Bacteria"/>
</dbReference>
<evidence type="ECO:0000256" key="9">
    <source>
        <dbReference type="HAMAP-Rule" id="MF_00087"/>
    </source>
</evidence>
<dbReference type="PANTHER" id="PTHR43013:SF1">
    <property type="entry name" value="GLUTAMYL-TRNA REDUCTASE"/>
    <property type="match status" value="1"/>
</dbReference>
<evidence type="ECO:0000256" key="8">
    <source>
        <dbReference type="ARBA" id="ARBA00068659"/>
    </source>
</evidence>
<dbReference type="PANTHER" id="PTHR43013">
    <property type="entry name" value="GLUTAMYL-TRNA REDUCTASE"/>
    <property type="match status" value="1"/>
</dbReference>
<dbReference type="InterPro" id="IPR036453">
    <property type="entry name" value="GluRdtase_dimer_dom_sf"/>
</dbReference>
<protein>
    <recommendedName>
        <fullName evidence="8 9">Glutamyl-tRNA reductase</fullName>
        <shortName evidence="9">GluTR</shortName>
        <ecNumber evidence="3 9">1.2.1.70</ecNumber>
    </recommendedName>
</protein>
<evidence type="ECO:0000259" key="15">
    <source>
        <dbReference type="Pfam" id="PF00745"/>
    </source>
</evidence>
<dbReference type="FunFam" id="3.30.460.30:FF:000001">
    <property type="entry name" value="Glutamyl-tRNA reductase"/>
    <property type="match status" value="1"/>
</dbReference>
<dbReference type="GO" id="GO:0050661">
    <property type="term" value="F:NADP binding"/>
    <property type="evidence" value="ECO:0007669"/>
    <property type="project" value="InterPro"/>
</dbReference>
<dbReference type="Pfam" id="PF01488">
    <property type="entry name" value="Shikimate_DH"/>
    <property type="match status" value="1"/>
</dbReference>
<dbReference type="InterPro" id="IPR036343">
    <property type="entry name" value="GluRdtase_N_sf"/>
</dbReference>
<accession>B8KRA7</accession>
<dbReference type="Proteomes" id="UP000004699">
    <property type="component" value="Unassembled WGS sequence"/>
</dbReference>
<feature type="binding site" evidence="9 12">
    <location>
        <begin position="194"/>
        <end position="199"/>
    </location>
    <ligand>
        <name>NADP(+)</name>
        <dbReference type="ChEBI" id="CHEBI:58349"/>
    </ligand>
</feature>
<dbReference type="UniPathway" id="UPA00251">
    <property type="reaction ID" value="UER00316"/>
</dbReference>
<comment type="domain">
    <text evidence="9">Possesses an unusual extended V-shaped dimeric structure with each monomer consisting of three distinct domains arranged along a curved 'spinal' alpha-helix. The N-terminal catalytic domain specifically recognizes the glutamate moiety of the substrate. The second domain is the NADPH-binding domain, and the third C-terminal domain is responsible for dimerization.</text>
</comment>
<evidence type="ECO:0000256" key="12">
    <source>
        <dbReference type="PIRSR" id="PIRSR000445-3"/>
    </source>
</evidence>
<dbReference type="OrthoDB" id="110209at2"/>
<feature type="domain" description="Tetrapyrrole biosynthesis glutamyl-tRNA reductase dimerisation" evidence="15">
    <location>
        <begin position="325"/>
        <end position="415"/>
    </location>
</feature>
<dbReference type="InterPro" id="IPR015896">
    <property type="entry name" value="4pyrrol_synth_GluRdtase_dimer"/>
</dbReference>
<dbReference type="NCBIfam" id="TIGR01035">
    <property type="entry name" value="hemA"/>
    <property type="match status" value="1"/>
</dbReference>
<feature type="domain" description="Glutamyl-tRNA reductase N-terminal" evidence="17">
    <location>
        <begin position="8"/>
        <end position="161"/>
    </location>
</feature>
<dbReference type="SUPFAM" id="SSF69075">
    <property type="entry name" value="Glutamyl tRNA-reductase dimerization domain"/>
    <property type="match status" value="1"/>
</dbReference>
<organism evidence="18 19">
    <name type="scientific">Luminiphilus syltensis NOR5-1B</name>
    <dbReference type="NCBI Taxonomy" id="565045"/>
    <lineage>
        <taxon>Bacteria</taxon>
        <taxon>Pseudomonadati</taxon>
        <taxon>Pseudomonadota</taxon>
        <taxon>Gammaproteobacteria</taxon>
        <taxon>Cellvibrionales</taxon>
        <taxon>Halieaceae</taxon>
        <taxon>Luminiphilus</taxon>
    </lineage>
</organism>
<dbReference type="SUPFAM" id="SSF51735">
    <property type="entry name" value="NAD(P)-binding Rossmann-fold domains"/>
    <property type="match status" value="1"/>
</dbReference>
<dbReference type="RefSeq" id="WP_009021359.1">
    <property type="nucleotide sequence ID" value="NZ_DS999411.1"/>
</dbReference>
<sequence length="436" mass="47371">MIRNLLTIGINHDSASVALREQVAFAPERQAEALTSVIEHTALEEAVILSTCNRTEVYGMAAESEDPAALSESVMRWVADFHGVAVNELATCTYRNYGEQALVHLTRVAAGLNSMVLGEPQIFGQLKSAYAVAEEAGAIGGRLSQLFPAAFRVAKKVRTDTAIGENPVSVAYASVDLTGHIFSDLASCTALVIGAGETIELVARHLKEANLGRLIVANRTLARAEALARQFNAEEIMLADVPDRLAEADIVISSTGSQLPILGKGAVERALKARRWRPMLMVDLAVPRDIEPQVSELSDVYLYTVDDLRDVIEENLRLRASEASKADEIIAEGIAGVEREFVARRSSDVVRSYRESALAIQHEALTRAHKMLEKGESPEKVLERLARDLTNKLIHAPTAGLRQVAQEGDPGNVSRVAALLGVSYPHLERDEKTTLQ</sequence>
<evidence type="ECO:0000256" key="2">
    <source>
        <dbReference type="ARBA" id="ARBA00005916"/>
    </source>
</evidence>